<comment type="cofactor">
    <cofactor evidence="2">
        <name>Mg(2+)</name>
        <dbReference type="ChEBI" id="CHEBI:18420"/>
    </cofactor>
</comment>
<evidence type="ECO:0000313" key="20">
    <source>
        <dbReference type="EMBL" id="KAG2180782.1"/>
    </source>
</evidence>
<dbReference type="Pfam" id="PF00271">
    <property type="entry name" value="Helicase_C"/>
    <property type="match status" value="1"/>
</dbReference>
<evidence type="ECO:0000256" key="3">
    <source>
        <dbReference type="ARBA" id="ARBA00022723"/>
    </source>
</evidence>
<dbReference type="CDD" id="cd18802">
    <property type="entry name" value="SF2_C_dicer"/>
    <property type="match status" value="1"/>
</dbReference>
<dbReference type="Gene3D" id="3.30.160.380">
    <property type="entry name" value="Dicer dimerisation domain"/>
    <property type="match status" value="1"/>
</dbReference>
<evidence type="ECO:0000313" key="21">
    <source>
        <dbReference type="Proteomes" id="UP000612746"/>
    </source>
</evidence>
<dbReference type="GO" id="GO:0004525">
    <property type="term" value="F:ribonuclease III activity"/>
    <property type="evidence" value="ECO:0007669"/>
    <property type="project" value="InterPro"/>
</dbReference>
<feature type="domain" description="PAZ" evidence="16">
    <location>
        <begin position="976"/>
        <end position="1096"/>
    </location>
</feature>
<dbReference type="SMART" id="SM00949">
    <property type="entry name" value="PAZ"/>
    <property type="match status" value="1"/>
</dbReference>
<dbReference type="Gene3D" id="2.170.260.10">
    <property type="entry name" value="paz domain"/>
    <property type="match status" value="1"/>
</dbReference>
<keyword evidence="21" id="KW-1185">Reference proteome</keyword>
<evidence type="ECO:0000256" key="8">
    <source>
        <dbReference type="ARBA" id="ARBA00022840"/>
    </source>
</evidence>
<dbReference type="PROSITE" id="PS51194">
    <property type="entry name" value="HELICASE_CTER"/>
    <property type="match status" value="1"/>
</dbReference>
<dbReference type="InterPro" id="IPR006935">
    <property type="entry name" value="Helicase/UvrB_N"/>
</dbReference>
<keyword evidence="12" id="KW-0464">Manganese</keyword>
<dbReference type="InterPro" id="IPR003100">
    <property type="entry name" value="PAZ_dom"/>
</dbReference>
<dbReference type="PANTHER" id="PTHR14950">
    <property type="entry name" value="DICER-RELATED"/>
    <property type="match status" value="1"/>
</dbReference>
<evidence type="ECO:0000259" key="19">
    <source>
        <dbReference type="PROSITE" id="PS51327"/>
    </source>
</evidence>
<evidence type="ECO:0000259" key="16">
    <source>
        <dbReference type="PROSITE" id="PS50821"/>
    </source>
</evidence>
<dbReference type="SMART" id="SM00487">
    <property type="entry name" value="DEXDc"/>
    <property type="match status" value="1"/>
</dbReference>
<proteinExistence type="inferred from homology"/>
<dbReference type="PROSITE" id="PS51327">
    <property type="entry name" value="DICER_DSRBF"/>
    <property type="match status" value="1"/>
</dbReference>
<keyword evidence="5" id="KW-0547">Nucleotide-binding</keyword>
<dbReference type="OrthoDB" id="416741at2759"/>
<dbReference type="FunFam" id="3.30.160.380:FF:000001">
    <property type="entry name" value="Endoribonuclease dicer-like 1"/>
    <property type="match status" value="1"/>
</dbReference>
<evidence type="ECO:0000256" key="4">
    <source>
        <dbReference type="ARBA" id="ARBA00022737"/>
    </source>
</evidence>
<dbReference type="InterPro" id="IPR014001">
    <property type="entry name" value="Helicase_ATP-bd"/>
</dbReference>
<dbReference type="GO" id="GO:0031047">
    <property type="term" value="P:regulatory ncRNA-mediated gene silencing"/>
    <property type="evidence" value="ECO:0007669"/>
    <property type="project" value="UniProtKB-KW"/>
</dbReference>
<evidence type="ECO:0000256" key="2">
    <source>
        <dbReference type="ARBA" id="ARBA00001946"/>
    </source>
</evidence>
<feature type="domain" description="RNase III" evidence="15">
    <location>
        <begin position="1117"/>
        <end position="1264"/>
    </location>
</feature>
<evidence type="ECO:0000256" key="14">
    <source>
        <dbReference type="PROSITE-ProRule" id="PRU00657"/>
    </source>
</evidence>
<dbReference type="FunFam" id="3.40.50.300:FF:000628">
    <property type="entry name" value="Endoribonuclease Dicer"/>
    <property type="match status" value="1"/>
</dbReference>
<evidence type="ECO:0000256" key="10">
    <source>
        <dbReference type="ARBA" id="ARBA00022884"/>
    </source>
</evidence>
<dbReference type="Pfam" id="PF04851">
    <property type="entry name" value="ResIII"/>
    <property type="match status" value="1"/>
</dbReference>
<dbReference type="SUPFAM" id="SSF52540">
    <property type="entry name" value="P-loop containing nucleoside triphosphate hydrolases"/>
    <property type="match status" value="1"/>
</dbReference>
<dbReference type="InterPro" id="IPR005034">
    <property type="entry name" value="Dicer_dimerisation"/>
</dbReference>
<dbReference type="Proteomes" id="UP000612746">
    <property type="component" value="Unassembled WGS sequence"/>
</dbReference>
<dbReference type="GO" id="GO:0005524">
    <property type="term" value="F:ATP binding"/>
    <property type="evidence" value="ECO:0007669"/>
    <property type="project" value="UniProtKB-KW"/>
</dbReference>
<evidence type="ECO:0008006" key="22">
    <source>
        <dbReference type="Google" id="ProtNLM"/>
    </source>
</evidence>
<keyword evidence="11" id="KW-0943">RNA-mediated gene silencing</keyword>
<dbReference type="Gene3D" id="3.40.50.300">
    <property type="entry name" value="P-loop containing nucleotide triphosphate hydrolases"/>
    <property type="match status" value="2"/>
</dbReference>
<evidence type="ECO:0000256" key="6">
    <source>
        <dbReference type="ARBA" id="ARBA00022801"/>
    </source>
</evidence>
<comment type="caution">
    <text evidence="20">The sequence shown here is derived from an EMBL/GenBank/DDBJ whole genome shotgun (WGS) entry which is preliminary data.</text>
</comment>
<dbReference type="PROSITE" id="PS50821">
    <property type="entry name" value="PAZ"/>
    <property type="match status" value="1"/>
</dbReference>
<gene>
    <name evidence="20" type="ORF">INT44_003789</name>
</gene>
<dbReference type="Gene3D" id="1.10.1520.10">
    <property type="entry name" value="Ribonuclease III domain"/>
    <property type="match status" value="2"/>
</dbReference>
<keyword evidence="10 14" id="KW-0694">RNA-binding</keyword>
<dbReference type="InterPro" id="IPR038248">
    <property type="entry name" value="Dicer_dimer_sf"/>
</dbReference>
<name>A0A8H7PUY5_9FUNG</name>
<evidence type="ECO:0000259" key="15">
    <source>
        <dbReference type="PROSITE" id="PS50142"/>
    </source>
</evidence>
<organism evidence="20 21">
    <name type="scientific">Umbelopsis vinacea</name>
    <dbReference type="NCBI Taxonomy" id="44442"/>
    <lineage>
        <taxon>Eukaryota</taxon>
        <taxon>Fungi</taxon>
        <taxon>Fungi incertae sedis</taxon>
        <taxon>Mucoromycota</taxon>
        <taxon>Mucoromycotina</taxon>
        <taxon>Umbelopsidomycetes</taxon>
        <taxon>Umbelopsidales</taxon>
        <taxon>Umbelopsidaceae</taxon>
        <taxon>Umbelopsis</taxon>
    </lineage>
</organism>
<dbReference type="Pfam" id="PF00636">
    <property type="entry name" value="Ribonuclease_3"/>
    <property type="match status" value="2"/>
</dbReference>
<dbReference type="SMART" id="SM00535">
    <property type="entry name" value="RIBOc"/>
    <property type="match status" value="2"/>
</dbReference>
<evidence type="ECO:0000256" key="5">
    <source>
        <dbReference type="ARBA" id="ARBA00022741"/>
    </source>
</evidence>
<dbReference type="PANTHER" id="PTHR14950:SF37">
    <property type="entry name" value="ENDORIBONUCLEASE DICER"/>
    <property type="match status" value="1"/>
</dbReference>
<keyword evidence="3" id="KW-0479">Metal-binding</keyword>
<reference evidence="20" key="1">
    <citation type="submission" date="2020-12" db="EMBL/GenBank/DDBJ databases">
        <title>Metabolic potential, ecology and presence of endohyphal bacteria is reflected in genomic diversity of Mucoromycotina.</title>
        <authorList>
            <person name="Muszewska A."/>
            <person name="Okrasinska A."/>
            <person name="Steczkiewicz K."/>
            <person name="Drgas O."/>
            <person name="Orlowska M."/>
            <person name="Perlinska-Lenart U."/>
            <person name="Aleksandrzak-Piekarczyk T."/>
            <person name="Szatraj K."/>
            <person name="Zielenkiewicz U."/>
            <person name="Pilsyk S."/>
            <person name="Malc E."/>
            <person name="Mieczkowski P."/>
            <person name="Kruszewska J.S."/>
            <person name="Biernat P."/>
            <person name="Pawlowska J."/>
        </authorList>
    </citation>
    <scope>NUCLEOTIDE SEQUENCE</scope>
    <source>
        <strain evidence="20">WA0000051536</strain>
    </source>
</reference>
<evidence type="ECO:0000256" key="13">
    <source>
        <dbReference type="ARBA" id="ARBA00035116"/>
    </source>
</evidence>
<dbReference type="SUPFAM" id="SSF69065">
    <property type="entry name" value="RNase III domain-like"/>
    <property type="match status" value="2"/>
</dbReference>
<dbReference type="PROSITE" id="PS50142">
    <property type="entry name" value="RNASE_3_2"/>
    <property type="match status" value="2"/>
</dbReference>
<keyword evidence="4" id="KW-0677">Repeat</keyword>
<dbReference type="InterPro" id="IPR000999">
    <property type="entry name" value="RNase_III_dom"/>
</dbReference>
<evidence type="ECO:0000256" key="11">
    <source>
        <dbReference type="ARBA" id="ARBA00023158"/>
    </source>
</evidence>
<dbReference type="GO" id="GO:0003677">
    <property type="term" value="F:DNA binding"/>
    <property type="evidence" value="ECO:0007669"/>
    <property type="project" value="InterPro"/>
</dbReference>
<dbReference type="CDD" id="cd00048">
    <property type="entry name" value="DSRM_SF"/>
    <property type="match status" value="1"/>
</dbReference>
<evidence type="ECO:0000259" key="17">
    <source>
        <dbReference type="PROSITE" id="PS51192"/>
    </source>
</evidence>
<dbReference type="InterPro" id="IPR001650">
    <property type="entry name" value="Helicase_C-like"/>
</dbReference>
<keyword evidence="6" id="KW-0378">Hydrolase</keyword>
<dbReference type="GO" id="GO:0003723">
    <property type="term" value="F:RNA binding"/>
    <property type="evidence" value="ECO:0007669"/>
    <property type="project" value="UniProtKB-UniRule"/>
</dbReference>
<keyword evidence="7" id="KW-0347">Helicase</keyword>
<accession>A0A8H7PUY5</accession>
<dbReference type="InterPro" id="IPR027417">
    <property type="entry name" value="P-loop_NTPase"/>
</dbReference>
<evidence type="ECO:0000259" key="18">
    <source>
        <dbReference type="PROSITE" id="PS51194"/>
    </source>
</evidence>
<evidence type="ECO:0000256" key="7">
    <source>
        <dbReference type="ARBA" id="ARBA00022806"/>
    </source>
</evidence>
<evidence type="ECO:0000256" key="9">
    <source>
        <dbReference type="ARBA" id="ARBA00022842"/>
    </source>
</evidence>
<dbReference type="GO" id="GO:0006396">
    <property type="term" value="P:RNA processing"/>
    <property type="evidence" value="ECO:0007669"/>
    <property type="project" value="InterPro"/>
</dbReference>
<dbReference type="CDD" id="cd00593">
    <property type="entry name" value="RIBOc"/>
    <property type="match status" value="2"/>
</dbReference>
<comment type="similarity">
    <text evidence="13 14">Belongs to the helicase family. Dicer subfamily.</text>
</comment>
<dbReference type="CDD" id="cd18034">
    <property type="entry name" value="DEXHc_dicer"/>
    <property type="match status" value="1"/>
</dbReference>
<dbReference type="PROSITE" id="PS00517">
    <property type="entry name" value="RNASE_3_1"/>
    <property type="match status" value="1"/>
</dbReference>
<dbReference type="Pfam" id="PF03368">
    <property type="entry name" value="Dicer_dimer"/>
    <property type="match status" value="1"/>
</dbReference>
<dbReference type="SMART" id="SM00490">
    <property type="entry name" value="HELICc"/>
    <property type="match status" value="1"/>
</dbReference>
<protein>
    <recommendedName>
        <fullName evidence="22">Dicer-like protein 1</fullName>
    </recommendedName>
</protein>
<feature type="domain" description="Helicase C-terminal" evidence="18">
    <location>
        <begin position="423"/>
        <end position="581"/>
    </location>
</feature>
<dbReference type="PROSITE" id="PS51192">
    <property type="entry name" value="HELICASE_ATP_BIND_1"/>
    <property type="match status" value="1"/>
</dbReference>
<feature type="domain" description="Helicase ATP-binding" evidence="17">
    <location>
        <begin position="103"/>
        <end position="289"/>
    </location>
</feature>
<evidence type="ECO:0000256" key="12">
    <source>
        <dbReference type="ARBA" id="ARBA00023211"/>
    </source>
</evidence>
<dbReference type="EMBL" id="JAEPRA010000009">
    <property type="protein sequence ID" value="KAG2180782.1"/>
    <property type="molecule type" value="Genomic_DNA"/>
</dbReference>
<dbReference type="GO" id="GO:0046872">
    <property type="term" value="F:metal ion binding"/>
    <property type="evidence" value="ECO:0007669"/>
    <property type="project" value="UniProtKB-KW"/>
</dbReference>
<feature type="domain" description="Dicer dsRNA-binding fold" evidence="19">
    <location>
        <begin position="629"/>
        <end position="719"/>
    </location>
</feature>
<feature type="domain" description="RNase III" evidence="15">
    <location>
        <begin position="1313"/>
        <end position="1461"/>
    </location>
</feature>
<evidence type="ECO:0000256" key="1">
    <source>
        <dbReference type="ARBA" id="ARBA00001936"/>
    </source>
</evidence>
<sequence>MSLPRNGTSSNKGKTQKNLGIELTSSPFSAYTNPNAPVITVVKHSGVFLDGEYNNAIPDSQAMPMEFIIDGEVLDIPENTSEEEPKDVVEIKALDPREYQMELFEKAKKENIIAVLDTGSGKTLIAVMLIKEMEMIEKLERETRKKTKFTVFLVNRVPLVFQQKEVIAINSDLKVSHLCGELVWDQWNKKMWDNMINEDDVCVMTAQIFLDALRHGFIHLDRVSTSSINLMVFDECHHATKSHTFNLIMREFYYRCPEQDRPKIFGMTASPMNSRGQAEENLYTLEKNLDAKIFTSQNLASLQAFVSKPKEIIVEYTPYSVSESKGLYKLLLDQYYDQASLKTLIIAARWTYHQLGSWCCDVLCQRWFDTFNIGASSDLNHSEDELLQLNGDDWIAAKEACQSYHLPEPDLDDPSMFSNKIQRLIQILRIFSSSEVALCGIIFVERRYTAYVLNWLISSCDELQNIKSAVLAGHQSNGISEAKMGYKNQNRIISKFRSGEVNLLIATNVAEEGLDIQPCNLVLRFDTFQTLISYVQSRGRARHKDSKYIILMEKGDVAADRLLYELRQSESVVRDWCNALPADRKATVSAMDDDPFDLYGGDEDDDYDDDVDDFFLVPSTQAAITLNSAVSLIYHYCSTLPKDEYCDLKPEFTSVKELDNFICTLKLPSNAVVQETFTEAARSKNLAKKMVAMKAAIALYHAKGLSDHLMPIVVKSEMLGDMAPQMDRMGNIIGSRKRRKIYKKKVPWFWEKRIPKSLEEEEVFDDDERYLNMVLSSQQTWLSMDDTGVATAMKVNEVHSSADINAFGAPGQITPGEKTDPILTTPLGNDGTDTNLVSQEQSQDQVDEMMEDTDHLTLYLTHIKHNLNGDLDAGIQFRDICILTYKELPAIPPFHLYLRNKTTETIVRTVSIGQGYTFDLEEADLLRNYTIQIFSAISNKSYECALEDMPYFLVPLKFNINDNIGRDSFDWTEINRLVENLTTKLDIENLDQYNDRIVIDQSDNLRRYILHQASRDMTPTTEIPPGYHGREAGYKNFAEYYEQVFLRVPENMDQPMVEVQRFTKVLNYLSPINHAEAKAPKRSAQYLIPEFCALYPVSTSIYRTAMLMPSIMTHIDSVLLVKEVNEKLETNIDETLLLEAFTTPSANMDANYERLETLGDSFLKFVATIRLYIMFPHSHEGQLHCQRIRIICNKALYRGARRLQLYKHITSQPFNRRRWRPHHFKQRHETEEEIRAKLRRHELSDKTLADIVEATMGAAYLAGGVELGLKSAIALQIPFDHMTEWKHFNETYTESRAGLKARVKEASKRHLKLDHLEEITGYRFQNPLLVIEALTHASEPNSTVPCYQRLEFLGDGILDFLVVNYLFRKYPDYEPGKMTDIKDACVNNRVLGTMCLEMGLNKHIIHFSSKLMGAITQFAREVELIKDSGENVGEYWSDLDVPKVLSDVVESVLGAIFVDSGFDFDTVQKSFNFFMLPFFDKYVQPDTLKVHPLKTLTTGLQKIHCDGLLLRNHSTKGEDSSSQKCIIFLHNKPIASASSHNIREARKQAATKAIAFLEANLHVIPELCDCGISELPADVEEDTDGEEEA</sequence>
<comment type="cofactor">
    <cofactor evidence="1">
        <name>Mn(2+)</name>
        <dbReference type="ChEBI" id="CHEBI:29035"/>
    </cofactor>
</comment>
<keyword evidence="8" id="KW-0067">ATP-binding</keyword>
<dbReference type="GO" id="GO:0004386">
    <property type="term" value="F:helicase activity"/>
    <property type="evidence" value="ECO:0007669"/>
    <property type="project" value="UniProtKB-KW"/>
</dbReference>
<keyword evidence="9" id="KW-0460">Magnesium</keyword>
<dbReference type="FunFam" id="1.10.1520.10:FF:000004">
    <property type="entry name" value="Endoribonuclease dicer-like 1"/>
    <property type="match status" value="1"/>
</dbReference>
<dbReference type="InterPro" id="IPR036389">
    <property type="entry name" value="RNase_III_sf"/>
</dbReference>